<reference evidence="7 8" key="1">
    <citation type="submission" date="2020-07" db="EMBL/GenBank/DDBJ databases">
        <title>Genomic Encyclopedia of Type Strains, Phase IV (KMG-V): Genome sequencing to study the core and pangenomes of soil and plant-associated prokaryotes.</title>
        <authorList>
            <person name="Whitman W."/>
        </authorList>
    </citation>
    <scope>NUCLEOTIDE SEQUENCE [LARGE SCALE GENOMIC DNA]</scope>
    <source>
        <strain evidence="7 8">SAS40</strain>
    </source>
</reference>
<dbReference type="CDD" id="cd00090">
    <property type="entry name" value="HTH_ARSR"/>
    <property type="match status" value="1"/>
</dbReference>
<dbReference type="Proteomes" id="UP000542125">
    <property type="component" value="Unassembled WGS sequence"/>
</dbReference>
<evidence type="ECO:0000256" key="3">
    <source>
        <dbReference type="ARBA" id="ARBA00023015"/>
    </source>
</evidence>
<evidence type="ECO:0000256" key="1">
    <source>
        <dbReference type="ARBA" id="ARBA00004496"/>
    </source>
</evidence>
<dbReference type="SMART" id="SM00347">
    <property type="entry name" value="HTH_MARR"/>
    <property type="match status" value="1"/>
</dbReference>
<dbReference type="Pfam" id="PF22381">
    <property type="entry name" value="Staph_reg_Sar_Rot"/>
    <property type="match status" value="1"/>
</dbReference>
<keyword evidence="8" id="KW-1185">Reference proteome</keyword>
<comment type="caution">
    <text evidence="7">The sequence shown here is derived from an EMBL/GenBank/DDBJ whole genome shotgun (WGS) entry which is preliminary data.</text>
</comment>
<dbReference type="GO" id="GO:0006950">
    <property type="term" value="P:response to stress"/>
    <property type="evidence" value="ECO:0007669"/>
    <property type="project" value="TreeGrafter"/>
</dbReference>
<dbReference type="GO" id="GO:0003677">
    <property type="term" value="F:DNA binding"/>
    <property type="evidence" value="ECO:0007669"/>
    <property type="project" value="UniProtKB-KW"/>
</dbReference>
<dbReference type="GO" id="GO:0003700">
    <property type="term" value="F:DNA-binding transcription factor activity"/>
    <property type="evidence" value="ECO:0007669"/>
    <property type="project" value="InterPro"/>
</dbReference>
<accession>A0A7Y9LQ26</accession>
<dbReference type="AlphaFoldDB" id="A0A7Y9LQ26"/>
<dbReference type="EMBL" id="JACBYR010000002">
    <property type="protein sequence ID" value="NYE85350.1"/>
    <property type="molecule type" value="Genomic_DNA"/>
</dbReference>
<dbReference type="PROSITE" id="PS50995">
    <property type="entry name" value="HTH_MARR_2"/>
    <property type="match status" value="1"/>
</dbReference>
<dbReference type="InterPro" id="IPR039422">
    <property type="entry name" value="MarR/SlyA-like"/>
</dbReference>
<keyword evidence="5" id="KW-0804">Transcription</keyword>
<dbReference type="InterPro" id="IPR036390">
    <property type="entry name" value="WH_DNA-bd_sf"/>
</dbReference>
<evidence type="ECO:0000256" key="5">
    <source>
        <dbReference type="ARBA" id="ARBA00023163"/>
    </source>
</evidence>
<dbReference type="InterPro" id="IPR055166">
    <property type="entry name" value="Transc_reg_Sar_Rot_HTH"/>
</dbReference>
<dbReference type="InterPro" id="IPR000835">
    <property type="entry name" value="HTH_MarR-typ"/>
</dbReference>
<evidence type="ECO:0000259" key="6">
    <source>
        <dbReference type="PROSITE" id="PS50995"/>
    </source>
</evidence>
<dbReference type="FunFam" id="1.10.10.10:FF:000163">
    <property type="entry name" value="MarR family transcriptional regulator"/>
    <property type="match status" value="1"/>
</dbReference>
<dbReference type="Gene3D" id="1.10.10.10">
    <property type="entry name" value="Winged helix-like DNA-binding domain superfamily/Winged helix DNA-binding domain"/>
    <property type="match status" value="1"/>
</dbReference>
<organism evidence="7 8">
    <name type="scientific">Pigmentiphaga litoralis</name>
    <dbReference type="NCBI Taxonomy" id="516702"/>
    <lineage>
        <taxon>Bacteria</taxon>
        <taxon>Pseudomonadati</taxon>
        <taxon>Pseudomonadota</taxon>
        <taxon>Betaproteobacteria</taxon>
        <taxon>Burkholderiales</taxon>
        <taxon>Alcaligenaceae</taxon>
        <taxon>Pigmentiphaga</taxon>
    </lineage>
</organism>
<keyword evidence="3" id="KW-0805">Transcription regulation</keyword>
<dbReference type="PRINTS" id="PR00598">
    <property type="entry name" value="HTHMARR"/>
</dbReference>
<name>A0A7Y9LQ26_9BURK</name>
<keyword evidence="4 7" id="KW-0238">DNA-binding</keyword>
<dbReference type="PANTHER" id="PTHR33164">
    <property type="entry name" value="TRANSCRIPTIONAL REGULATOR, MARR FAMILY"/>
    <property type="match status" value="1"/>
</dbReference>
<proteinExistence type="predicted"/>
<evidence type="ECO:0000313" key="8">
    <source>
        <dbReference type="Proteomes" id="UP000542125"/>
    </source>
</evidence>
<dbReference type="SUPFAM" id="SSF46785">
    <property type="entry name" value="Winged helix' DNA-binding domain"/>
    <property type="match status" value="1"/>
</dbReference>
<dbReference type="PANTHER" id="PTHR33164:SF5">
    <property type="entry name" value="ORGANIC HYDROPEROXIDE RESISTANCE TRANSCRIPTIONAL REGULATOR"/>
    <property type="match status" value="1"/>
</dbReference>
<dbReference type="InterPro" id="IPR011991">
    <property type="entry name" value="ArsR-like_HTH"/>
</dbReference>
<dbReference type="InterPro" id="IPR036388">
    <property type="entry name" value="WH-like_DNA-bd_sf"/>
</dbReference>
<evidence type="ECO:0000256" key="4">
    <source>
        <dbReference type="ARBA" id="ARBA00023125"/>
    </source>
</evidence>
<protein>
    <submittedName>
        <fullName evidence="7">DNA-binding MarR family transcriptional regulator</fullName>
    </submittedName>
</protein>
<dbReference type="GO" id="GO:0005737">
    <property type="term" value="C:cytoplasm"/>
    <property type="evidence" value="ECO:0007669"/>
    <property type="project" value="UniProtKB-SubCell"/>
</dbReference>
<feature type="domain" description="HTH marR-type" evidence="6">
    <location>
        <begin position="18"/>
        <end position="148"/>
    </location>
</feature>
<keyword evidence="2" id="KW-0963">Cytoplasm</keyword>
<dbReference type="RefSeq" id="WP_218863581.1">
    <property type="nucleotide sequence ID" value="NZ_JACBYR010000002.1"/>
</dbReference>
<evidence type="ECO:0000256" key="2">
    <source>
        <dbReference type="ARBA" id="ARBA00022490"/>
    </source>
</evidence>
<gene>
    <name evidence="7" type="ORF">FHW18_004657</name>
</gene>
<evidence type="ECO:0000313" key="7">
    <source>
        <dbReference type="EMBL" id="NYE85350.1"/>
    </source>
</evidence>
<comment type="subcellular location">
    <subcellularLocation>
        <location evidence="1">Cytoplasm</location>
    </subcellularLocation>
</comment>
<sequence length="154" mass="17065">MDTKTLPDPATRNLLALDGQLCFALYSTSLAMSKVYRKLLKDLNLTYPQYLVMLVLWEKDAVTVSEIGEHLFLDSATLTPLLKRLEAAGLVSRVRAAHDERQVIVSLTDTGRDLREQAIGVPTGVFCATECSIDELDTMTRQLAGLRARLIQNG</sequence>